<dbReference type="FunCoup" id="S0EXW6">
    <property type="interactions" value="318"/>
</dbReference>
<dbReference type="GO" id="GO:0005506">
    <property type="term" value="F:iron ion binding"/>
    <property type="evidence" value="ECO:0007669"/>
    <property type="project" value="TreeGrafter"/>
</dbReference>
<dbReference type="InterPro" id="IPR017870">
    <property type="entry name" value="FeS_cluster_insertion_CS"/>
</dbReference>
<dbReference type="GO" id="GO:0051539">
    <property type="term" value="F:4 iron, 4 sulfur cluster binding"/>
    <property type="evidence" value="ECO:0007669"/>
    <property type="project" value="TreeGrafter"/>
</dbReference>
<protein>
    <submittedName>
        <fullName evidence="2">Iron-sulfur cluster assembly accessory protein</fullName>
    </submittedName>
</protein>
<dbReference type="Gene3D" id="2.60.300.12">
    <property type="entry name" value="HesB-like domain"/>
    <property type="match status" value="1"/>
</dbReference>
<evidence type="ECO:0000259" key="1">
    <source>
        <dbReference type="Pfam" id="PF01521"/>
    </source>
</evidence>
<dbReference type="KEGG" id="ccz:CCALI_00819"/>
<reference evidence="3" key="1">
    <citation type="submission" date="2013-03" db="EMBL/GenBank/DDBJ databases">
        <title>Genome sequence of Chthonomonas calidirosea, the first sequenced genome from the Armatimonadetes phylum (formally candidate division OP10).</title>
        <authorList>
            <person name="Lee K.C.Y."/>
            <person name="Morgan X.C."/>
            <person name="Dunfield P.F."/>
            <person name="Tamas I."/>
            <person name="Houghton K.M."/>
            <person name="Vyssotski M."/>
            <person name="Ryan J.L.J."/>
            <person name="Lagutin K."/>
            <person name="McDonald I.R."/>
            <person name="Stott M.B."/>
        </authorList>
    </citation>
    <scope>NUCLEOTIDE SEQUENCE [LARGE SCALE GENOMIC DNA]</scope>
    <source>
        <strain evidence="3">DSM 23976 / ICMP 18418 / T49</strain>
    </source>
</reference>
<organism evidence="2 3">
    <name type="scientific">Chthonomonas calidirosea (strain DSM 23976 / ICMP 18418 / T49)</name>
    <dbReference type="NCBI Taxonomy" id="1303518"/>
    <lineage>
        <taxon>Bacteria</taxon>
        <taxon>Bacillati</taxon>
        <taxon>Armatimonadota</taxon>
        <taxon>Chthonomonadia</taxon>
        <taxon>Chthonomonadales</taxon>
        <taxon>Chthonomonadaceae</taxon>
        <taxon>Chthonomonas</taxon>
    </lineage>
</organism>
<dbReference type="EMBL" id="HF951689">
    <property type="protein sequence ID" value="CCW34643.1"/>
    <property type="molecule type" value="Genomic_DNA"/>
</dbReference>
<dbReference type="AlphaFoldDB" id="S0EXW6"/>
<dbReference type="InterPro" id="IPR035903">
    <property type="entry name" value="HesB-like_dom_sf"/>
</dbReference>
<dbReference type="PANTHER" id="PTHR43011">
    <property type="entry name" value="IRON-SULFUR CLUSTER ASSEMBLY 2 HOMOLOG, MITOCHONDRIAL"/>
    <property type="match status" value="1"/>
</dbReference>
<dbReference type="InParanoid" id="S0EXW6"/>
<proteinExistence type="predicted"/>
<dbReference type="PANTHER" id="PTHR43011:SF1">
    <property type="entry name" value="IRON-SULFUR CLUSTER ASSEMBLY 2 HOMOLOG, MITOCHONDRIAL"/>
    <property type="match status" value="1"/>
</dbReference>
<dbReference type="Proteomes" id="UP000014227">
    <property type="component" value="Chromosome I"/>
</dbReference>
<dbReference type="SUPFAM" id="SSF89360">
    <property type="entry name" value="HesB-like domain"/>
    <property type="match status" value="1"/>
</dbReference>
<dbReference type="eggNOG" id="COG0316">
    <property type="taxonomic scope" value="Bacteria"/>
</dbReference>
<dbReference type="NCBIfam" id="NF010147">
    <property type="entry name" value="PRK13623.1"/>
    <property type="match status" value="1"/>
</dbReference>
<dbReference type="InterPro" id="IPR016092">
    <property type="entry name" value="ATAP"/>
</dbReference>
<dbReference type="Pfam" id="PF01521">
    <property type="entry name" value="Fe-S_biosyn"/>
    <property type="match status" value="1"/>
</dbReference>
<sequence>MASIDTPVNPGIVLTERAAQEIRGLLESQGKADAALRVFVQGGGCSGLSYGMAIDDVVEEDDFVYDCHGVKVVVDSLSIQYIKGSSIDYVEDVMGGGFKIDNPNAIRTCGCGSSFSTEEAGESDADGGCGPGCGCH</sequence>
<dbReference type="NCBIfam" id="TIGR00049">
    <property type="entry name" value="iron-sulfur cluster assembly accessory protein"/>
    <property type="match status" value="1"/>
</dbReference>
<dbReference type="InterPro" id="IPR000361">
    <property type="entry name" value="ATAP_core_dom"/>
</dbReference>
<dbReference type="HOGENOM" id="CLU_069054_5_2_0"/>
<keyword evidence="3" id="KW-1185">Reference proteome</keyword>
<dbReference type="STRING" id="454171.CP488_00335"/>
<evidence type="ECO:0000313" key="2">
    <source>
        <dbReference type="EMBL" id="CCW34643.1"/>
    </source>
</evidence>
<name>S0EXW6_CHTCT</name>
<dbReference type="RefSeq" id="WP_016482201.1">
    <property type="nucleotide sequence ID" value="NC_021487.1"/>
</dbReference>
<gene>
    <name evidence="2" type="ORF">CCALI_00819</name>
</gene>
<dbReference type="OrthoDB" id="9801228at2"/>
<evidence type="ECO:0000313" key="3">
    <source>
        <dbReference type="Proteomes" id="UP000014227"/>
    </source>
</evidence>
<dbReference type="PROSITE" id="PS01152">
    <property type="entry name" value="HESB"/>
    <property type="match status" value="1"/>
</dbReference>
<dbReference type="PATRIC" id="fig|1303518.3.peg.828"/>
<accession>S0EXW6</accession>
<feature type="domain" description="Core" evidence="1">
    <location>
        <begin position="12"/>
        <end position="112"/>
    </location>
</feature>
<dbReference type="GO" id="GO:0051537">
    <property type="term" value="F:2 iron, 2 sulfur cluster binding"/>
    <property type="evidence" value="ECO:0007669"/>
    <property type="project" value="UniProtKB-ARBA"/>
</dbReference>
<dbReference type="GO" id="GO:0016226">
    <property type="term" value="P:iron-sulfur cluster assembly"/>
    <property type="evidence" value="ECO:0007669"/>
    <property type="project" value="InterPro"/>
</dbReference>